<comment type="caution">
    <text evidence="6">The sequence shown here is derived from an EMBL/GenBank/DDBJ whole genome shotgun (WGS) entry which is preliminary data.</text>
</comment>
<evidence type="ECO:0000313" key="7">
    <source>
        <dbReference type="Proteomes" id="UP000321827"/>
    </source>
</evidence>
<dbReference type="SMART" id="SM01134">
    <property type="entry name" value="DeoRC"/>
    <property type="match status" value="1"/>
</dbReference>
<evidence type="ECO:0000256" key="3">
    <source>
        <dbReference type="ARBA" id="ARBA00023163"/>
    </source>
</evidence>
<dbReference type="PANTHER" id="PTHR30363:SF44">
    <property type="entry name" value="AGA OPERON TRANSCRIPTIONAL REPRESSOR-RELATED"/>
    <property type="match status" value="1"/>
</dbReference>
<keyword evidence="1" id="KW-0805">Transcription regulation</keyword>
<dbReference type="AlphaFoldDB" id="A0A511RHC0"/>
<name>A0A511RHC0_9DEIN</name>
<dbReference type="PROSITE" id="PS51000">
    <property type="entry name" value="HTH_DEOR_2"/>
    <property type="match status" value="1"/>
</dbReference>
<dbReference type="InterPro" id="IPR001034">
    <property type="entry name" value="DeoR_HTH"/>
</dbReference>
<proteinExistence type="predicted"/>
<evidence type="ECO:0000256" key="2">
    <source>
        <dbReference type="ARBA" id="ARBA00023125"/>
    </source>
</evidence>
<sequence length="278" mass="29992">MNRKRKRVSPLTEQRRRLILERVRAWGEVRTSELAGLFGVSAMTIRNDLNALSEAGALKRTHGGAVSNEPIAREPSYKDKETQRSAEKARIGRAAAGELEEGAVVFVGNGTTTMQLVRHLPRFERLAVFTNALNHAGALLERSGVSVYVVGGYLRGVSYGMVGGLARRALEGVFFDAAFVGVNGVSLEHGFTLPSLEEAEVMAEVVHRARRTFVLADHSKFGVVTHARVADLGGVDAVITDRPPPAEFVRAFGELDVRLTVAEGGGSEGKGSWLEDTA</sequence>
<dbReference type="InterPro" id="IPR037171">
    <property type="entry name" value="NagB/RpiA_transferase-like"/>
</dbReference>
<dbReference type="PRINTS" id="PR00037">
    <property type="entry name" value="HTHLACR"/>
</dbReference>
<dbReference type="SMART" id="SM00420">
    <property type="entry name" value="HTH_DEOR"/>
    <property type="match status" value="1"/>
</dbReference>
<dbReference type="PANTHER" id="PTHR30363">
    <property type="entry name" value="HTH-TYPE TRANSCRIPTIONAL REGULATOR SRLR-RELATED"/>
    <property type="match status" value="1"/>
</dbReference>
<keyword evidence="3" id="KW-0804">Transcription</keyword>
<feature type="compositionally biased region" description="Basic and acidic residues" evidence="4">
    <location>
        <begin position="71"/>
        <end position="84"/>
    </location>
</feature>
<dbReference type="Gene3D" id="3.40.50.1360">
    <property type="match status" value="1"/>
</dbReference>
<dbReference type="Pfam" id="PF08220">
    <property type="entry name" value="HTH_DeoR"/>
    <property type="match status" value="1"/>
</dbReference>
<dbReference type="InterPro" id="IPR018356">
    <property type="entry name" value="Tscrpt_reg_HTH_DeoR_CS"/>
</dbReference>
<dbReference type="GO" id="GO:0003677">
    <property type="term" value="F:DNA binding"/>
    <property type="evidence" value="ECO:0007669"/>
    <property type="project" value="UniProtKB-KW"/>
</dbReference>
<dbReference type="InterPro" id="IPR050313">
    <property type="entry name" value="Carb_Metab_HTH_regulators"/>
</dbReference>
<dbReference type="SUPFAM" id="SSF100950">
    <property type="entry name" value="NagB/RpiA/CoA transferase-like"/>
    <property type="match status" value="1"/>
</dbReference>
<organism evidence="6 7">
    <name type="scientific">Oceanithermus desulfurans NBRC 100063</name>
    <dbReference type="NCBI Taxonomy" id="1227550"/>
    <lineage>
        <taxon>Bacteria</taxon>
        <taxon>Thermotogati</taxon>
        <taxon>Deinococcota</taxon>
        <taxon>Deinococci</taxon>
        <taxon>Thermales</taxon>
        <taxon>Thermaceae</taxon>
        <taxon>Oceanithermus</taxon>
    </lineage>
</organism>
<evidence type="ECO:0000313" key="6">
    <source>
        <dbReference type="EMBL" id="GEM89038.1"/>
    </source>
</evidence>
<dbReference type="SUPFAM" id="SSF46785">
    <property type="entry name" value="Winged helix' DNA-binding domain"/>
    <property type="match status" value="1"/>
</dbReference>
<evidence type="ECO:0000256" key="4">
    <source>
        <dbReference type="SAM" id="MobiDB-lite"/>
    </source>
</evidence>
<dbReference type="Gene3D" id="1.10.10.10">
    <property type="entry name" value="Winged helix-like DNA-binding domain superfamily/Winged helix DNA-binding domain"/>
    <property type="match status" value="1"/>
</dbReference>
<reference evidence="6 7" key="1">
    <citation type="submission" date="2019-07" db="EMBL/GenBank/DDBJ databases">
        <title>Whole genome shotgun sequence of Oceanithermus desulfurans NBRC 100063.</title>
        <authorList>
            <person name="Hosoyama A."/>
            <person name="Uohara A."/>
            <person name="Ohji S."/>
            <person name="Ichikawa N."/>
        </authorList>
    </citation>
    <scope>NUCLEOTIDE SEQUENCE [LARGE SCALE GENOMIC DNA]</scope>
    <source>
        <strain evidence="6 7">NBRC 100063</strain>
    </source>
</reference>
<dbReference type="Pfam" id="PF00455">
    <property type="entry name" value="DeoRC"/>
    <property type="match status" value="1"/>
</dbReference>
<gene>
    <name evidence="6" type="ORF">ODE01S_04720</name>
</gene>
<dbReference type="OrthoDB" id="9797223at2"/>
<dbReference type="InterPro" id="IPR014036">
    <property type="entry name" value="DeoR-like_C"/>
</dbReference>
<dbReference type="EMBL" id="BJXN01000003">
    <property type="protein sequence ID" value="GEM89038.1"/>
    <property type="molecule type" value="Genomic_DNA"/>
</dbReference>
<evidence type="ECO:0000256" key="1">
    <source>
        <dbReference type="ARBA" id="ARBA00023015"/>
    </source>
</evidence>
<dbReference type="InterPro" id="IPR036388">
    <property type="entry name" value="WH-like_DNA-bd_sf"/>
</dbReference>
<protein>
    <submittedName>
        <fullName evidence="6">GntR family transcriptional regulator</fullName>
    </submittedName>
</protein>
<keyword evidence="2" id="KW-0238">DNA-binding</keyword>
<dbReference type="PROSITE" id="PS00894">
    <property type="entry name" value="HTH_DEOR_1"/>
    <property type="match status" value="1"/>
</dbReference>
<dbReference type="Proteomes" id="UP000321827">
    <property type="component" value="Unassembled WGS sequence"/>
</dbReference>
<dbReference type="InterPro" id="IPR036390">
    <property type="entry name" value="WH_DNA-bd_sf"/>
</dbReference>
<dbReference type="GO" id="GO:0003700">
    <property type="term" value="F:DNA-binding transcription factor activity"/>
    <property type="evidence" value="ECO:0007669"/>
    <property type="project" value="InterPro"/>
</dbReference>
<evidence type="ECO:0000259" key="5">
    <source>
        <dbReference type="PROSITE" id="PS51000"/>
    </source>
</evidence>
<accession>A0A511RHC0</accession>
<feature type="region of interest" description="Disordered" evidence="4">
    <location>
        <begin position="63"/>
        <end position="84"/>
    </location>
</feature>
<dbReference type="RefSeq" id="WP_147145445.1">
    <property type="nucleotide sequence ID" value="NZ_BJXN01000003.1"/>
</dbReference>
<feature type="domain" description="HTH deoR-type" evidence="5">
    <location>
        <begin position="12"/>
        <end position="67"/>
    </location>
</feature>